<evidence type="ECO:0000256" key="1">
    <source>
        <dbReference type="ARBA" id="ARBA00022723"/>
    </source>
</evidence>
<dbReference type="GeneID" id="123017735"/>
<dbReference type="InterPro" id="IPR027370">
    <property type="entry name" value="Znf-RING_euk"/>
</dbReference>
<reference evidence="8" key="2">
    <citation type="submission" date="2025-09" db="UniProtKB">
        <authorList>
            <consortium name="Ensembl"/>
        </authorList>
    </citation>
    <scope>IDENTIFICATION</scope>
</reference>
<organism evidence="8 9">
    <name type="scientific">Varanus komodoensis</name>
    <name type="common">Komodo dragon</name>
    <dbReference type="NCBI Taxonomy" id="61221"/>
    <lineage>
        <taxon>Eukaryota</taxon>
        <taxon>Metazoa</taxon>
        <taxon>Chordata</taxon>
        <taxon>Craniata</taxon>
        <taxon>Vertebrata</taxon>
        <taxon>Euteleostomi</taxon>
        <taxon>Lepidosauria</taxon>
        <taxon>Squamata</taxon>
        <taxon>Bifurcata</taxon>
        <taxon>Unidentata</taxon>
        <taxon>Episquamata</taxon>
        <taxon>Toxicofera</taxon>
        <taxon>Anguimorpha</taxon>
        <taxon>Paleoanguimorpha</taxon>
        <taxon>Varanoidea</taxon>
        <taxon>Varanidae</taxon>
        <taxon>Varanus</taxon>
    </lineage>
</organism>
<dbReference type="Proteomes" id="UP000694545">
    <property type="component" value="Unplaced"/>
</dbReference>
<feature type="transmembrane region" description="Helical" evidence="5">
    <location>
        <begin position="318"/>
        <end position="341"/>
    </location>
</feature>
<dbReference type="InterPro" id="IPR050143">
    <property type="entry name" value="TRIM/RBCC"/>
</dbReference>
<keyword evidence="5" id="KW-0812">Transmembrane</keyword>
<evidence type="ECO:0000256" key="4">
    <source>
        <dbReference type="PROSITE-ProRule" id="PRU00024"/>
    </source>
</evidence>
<dbReference type="InterPro" id="IPR001841">
    <property type="entry name" value="Znf_RING"/>
</dbReference>
<dbReference type="AlphaFoldDB" id="A0A8D2IRM4"/>
<dbReference type="RefSeq" id="XP_044275182.1">
    <property type="nucleotide sequence ID" value="XM_044419247.1"/>
</dbReference>
<evidence type="ECO:0000256" key="3">
    <source>
        <dbReference type="ARBA" id="ARBA00022833"/>
    </source>
</evidence>
<keyword evidence="5" id="KW-1133">Transmembrane helix</keyword>
<proteinExistence type="predicted"/>
<dbReference type="InterPro" id="IPR017907">
    <property type="entry name" value="Znf_RING_CS"/>
</dbReference>
<dbReference type="CTD" id="10206"/>
<keyword evidence="2 4" id="KW-0863">Zinc-finger</keyword>
<dbReference type="SMART" id="SM00336">
    <property type="entry name" value="BBOX"/>
    <property type="match status" value="1"/>
</dbReference>
<dbReference type="Gene3D" id="3.30.160.60">
    <property type="entry name" value="Classic Zinc Finger"/>
    <property type="match status" value="1"/>
</dbReference>
<reference evidence="8" key="1">
    <citation type="submission" date="2025-08" db="UniProtKB">
        <authorList>
            <consortium name="Ensembl"/>
        </authorList>
    </citation>
    <scope>IDENTIFICATION</scope>
</reference>
<dbReference type="Pfam" id="PF00643">
    <property type="entry name" value="zf-B_box"/>
    <property type="match status" value="1"/>
</dbReference>
<dbReference type="InterPro" id="IPR013083">
    <property type="entry name" value="Znf_RING/FYVE/PHD"/>
</dbReference>
<evidence type="ECO:0000256" key="5">
    <source>
        <dbReference type="SAM" id="Phobius"/>
    </source>
</evidence>
<dbReference type="Ensembl" id="ENSVKKT00000002615.1">
    <property type="protein sequence ID" value="ENSVKKP00000002541.1"/>
    <property type="gene ID" value="ENSVKKG00000002023.1"/>
</dbReference>
<dbReference type="PANTHER" id="PTHR24103">
    <property type="entry name" value="E3 UBIQUITIN-PROTEIN LIGASE TRIM"/>
    <property type="match status" value="1"/>
</dbReference>
<keyword evidence="1" id="KW-0479">Metal-binding</keyword>
<dbReference type="PROSITE" id="PS00518">
    <property type="entry name" value="ZF_RING_1"/>
    <property type="match status" value="1"/>
</dbReference>
<dbReference type="SMART" id="SM00184">
    <property type="entry name" value="RING"/>
    <property type="match status" value="1"/>
</dbReference>
<evidence type="ECO:0000313" key="9">
    <source>
        <dbReference type="Proteomes" id="UP000694545"/>
    </source>
</evidence>
<dbReference type="CDD" id="cd16762">
    <property type="entry name" value="RING-HC_TRIM13_C-V"/>
    <property type="match status" value="1"/>
</dbReference>
<dbReference type="PROSITE" id="PS50119">
    <property type="entry name" value="ZF_BBOX"/>
    <property type="match status" value="1"/>
</dbReference>
<feature type="domain" description="B box-type" evidence="7">
    <location>
        <begin position="89"/>
        <end position="131"/>
    </location>
</feature>
<accession>A0A8D2IRM4</accession>
<evidence type="ECO:0000256" key="2">
    <source>
        <dbReference type="ARBA" id="ARBA00022771"/>
    </source>
</evidence>
<name>A0A8D2IRM4_VARKO</name>
<dbReference type="OMA" id="WRQSPFK"/>
<evidence type="ECO:0000259" key="7">
    <source>
        <dbReference type="PROSITE" id="PS50119"/>
    </source>
</evidence>
<dbReference type="Pfam" id="PF13445">
    <property type="entry name" value="zf-RING_UBOX"/>
    <property type="match status" value="1"/>
</dbReference>
<evidence type="ECO:0000259" key="6">
    <source>
        <dbReference type="PROSITE" id="PS50089"/>
    </source>
</evidence>
<dbReference type="RefSeq" id="XP_044275183.1">
    <property type="nucleotide sequence ID" value="XM_044419248.1"/>
</dbReference>
<keyword evidence="5" id="KW-0472">Membrane</keyword>
<dbReference type="SUPFAM" id="SSF57850">
    <property type="entry name" value="RING/U-box"/>
    <property type="match status" value="1"/>
</dbReference>
<dbReference type="PROSITE" id="PS50089">
    <property type="entry name" value="ZF_RING_2"/>
    <property type="match status" value="1"/>
</dbReference>
<gene>
    <name evidence="8" type="primary">TRIM13</name>
</gene>
<evidence type="ECO:0000313" key="8">
    <source>
        <dbReference type="Ensembl" id="ENSVKKP00000002541.1"/>
    </source>
</evidence>
<keyword evidence="3" id="KW-0862">Zinc</keyword>
<feature type="domain" description="RING-type" evidence="6">
    <location>
        <begin position="10"/>
        <end position="58"/>
    </location>
</feature>
<dbReference type="InterPro" id="IPR000315">
    <property type="entry name" value="Znf_B-box"/>
</dbReference>
<dbReference type="SUPFAM" id="SSF57845">
    <property type="entry name" value="B-box zinc-binding domain"/>
    <property type="match status" value="1"/>
</dbReference>
<protein>
    <submittedName>
        <fullName evidence="8">Tripartite motif containing 13</fullName>
    </submittedName>
</protein>
<sequence length="408" mass="47524">MELLEEDLTCPICCSLFDDPRALPCSHNFCKKCLEGILEGNARNMIWRQSLFKCPTCRKETSVTAVNSLQVNYSLKGIVEKYNKIKVTTKMPMCKMHSGQPLNIFCQTDTKLICGVCATRGDHIKHAFCSIEDAYFQEKRAFEILFQGFEIWHCGDAHSRLETLETSKRKGLQMLTKDYDRVKEFFEKLQYTLEQKKNEILSDFETMKLAVMQAYDPEINKLNTIIREQRTAFSIAEAFKDVSEPIVFLQKMQEFREKIKVIKETRLPCLTVDINSTIKAFDTRQWEQFKLADVDKLSLPQEKDPFYRVISPFFSSKFILTTLFCLLIFVTMHICFMDFLVDSLQYWKTLVSAFGSGYLAETTEMADHAILYWEKMTDCAVVLSEKCVNYILIILDNIAQFVYKYKLL</sequence>
<keyword evidence="9" id="KW-1185">Reference proteome</keyword>
<dbReference type="Gene3D" id="3.30.40.10">
    <property type="entry name" value="Zinc/RING finger domain, C3HC4 (zinc finger)"/>
    <property type="match status" value="1"/>
</dbReference>
<dbReference type="GO" id="GO:0008270">
    <property type="term" value="F:zinc ion binding"/>
    <property type="evidence" value="ECO:0007669"/>
    <property type="project" value="UniProtKB-KW"/>
</dbReference>